<reference evidence="1 2" key="1">
    <citation type="submission" date="2015-07" db="EMBL/GenBank/DDBJ databases">
        <title>The genome of Dufourea novaeangliae.</title>
        <authorList>
            <person name="Pan H."/>
            <person name="Kapheim K."/>
        </authorList>
    </citation>
    <scope>NUCLEOTIDE SEQUENCE [LARGE SCALE GENOMIC DNA]</scope>
    <source>
        <strain evidence="1">0120121106</strain>
        <tissue evidence="1">Whole body</tissue>
    </source>
</reference>
<dbReference type="Proteomes" id="UP000076502">
    <property type="component" value="Unassembled WGS sequence"/>
</dbReference>
<dbReference type="AlphaFoldDB" id="A0A154P9E2"/>
<protein>
    <submittedName>
        <fullName evidence="1">Uncharacterized protein</fullName>
    </submittedName>
</protein>
<sequence>MLIRMPQGNAERIKLPDLREQQSTRQARTLPDNNTLEFWKLQASSSKGYFLNVLTEGSH</sequence>
<accession>A0A154P9E2</accession>
<gene>
    <name evidence="1" type="ORF">WN55_10902</name>
</gene>
<evidence type="ECO:0000313" key="1">
    <source>
        <dbReference type="EMBL" id="KZC08556.1"/>
    </source>
</evidence>
<name>A0A154P9E2_DUFNO</name>
<proteinExistence type="predicted"/>
<evidence type="ECO:0000313" key="2">
    <source>
        <dbReference type="Proteomes" id="UP000076502"/>
    </source>
</evidence>
<dbReference type="EMBL" id="KQ434850">
    <property type="protein sequence ID" value="KZC08556.1"/>
    <property type="molecule type" value="Genomic_DNA"/>
</dbReference>
<organism evidence="1 2">
    <name type="scientific">Dufourea novaeangliae</name>
    <name type="common">Sweat bee</name>
    <dbReference type="NCBI Taxonomy" id="178035"/>
    <lineage>
        <taxon>Eukaryota</taxon>
        <taxon>Metazoa</taxon>
        <taxon>Ecdysozoa</taxon>
        <taxon>Arthropoda</taxon>
        <taxon>Hexapoda</taxon>
        <taxon>Insecta</taxon>
        <taxon>Pterygota</taxon>
        <taxon>Neoptera</taxon>
        <taxon>Endopterygota</taxon>
        <taxon>Hymenoptera</taxon>
        <taxon>Apocrita</taxon>
        <taxon>Aculeata</taxon>
        <taxon>Apoidea</taxon>
        <taxon>Anthophila</taxon>
        <taxon>Halictidae</taxon>
        <taxon>Rophitinae</taxon>
        <taxon>Dufourea</taxon>
    </lineage>
</organism>
<keyword evidence="2" id="KW-1185">Reference proteome</keyword>